<accession>A0A8C8WUE2</accession>
<organism evidence="8 9">
    <name type="scientific">Panthera leo</name>
    <name type="common">Lion</name>
    <dbReference type="NCBI Taxonomy" id="9689"/>
    <lineage>
        <taxon>Eukaryota</taxon>
        <taxon>Metazoa</taxon>
        <taxon>Chordata</taxon>
        <taxon>Craniata</taxon>
        <taxon>Vertebrata</taxon>
        <taxon>Euteleostomi</taxon>
        <taxon>Mammalia</taxon>
        <taxon>Eutheria</taxon>
        <taxon>Laurasiatheria</taxon>
        <taxon>Carnivora</taxon>
        <taxon>Feliformia</taxon>
        <taxon>Felidae</taxon>
        <taxon>Pantherinae</taxon>
        <taxon>Panthera</taxon>
    </lineage>
</organism>
<evidence type="ECO:0000256" key="2">
    <source>
        <dbReference type="ARBA" id="ARBA00006375"/>
    </source>
</evidence>
<evidence type="ECO:0000256" key="6">
    <source>
        <dbReference type="RuleBase" id="RU000488"/>
    </source>
</evidence>
<evidence type="ECO:0000256" key="3">
    <source>
        <dbReference type="ARBA" id="ARBA00022692"/>
    </source>
</evidence>
<evidence type="ECO:0000256" key="5">
    <source>
        <dbReference type="PROSITE-ProRule" id="PRU00282"/>
    </source>
</evidence>
<gene>
    <name evidence="8" type="primary">SLC25A44</name>
</gene>
<dbReference type="GO" id="GO:0009083">
    <property type="term" value="P:branched-chain amino acid catabolic process"/>
    <property type="evidence" value="ECO:0007669"/>
    <property type="project" value="Ensembl"/>
</dbReference>
<dbReference type="Proteomes" id="UP000694399">
    <property type="component" value="Unassembled WGS sequence"/>
</dbReference>
<evidence type="ECO:0000313" key="9">
    <source>
        <dbReference type="Proteomes" id="UP000694399"/>
    </source>
</evidence>
<dbReference type="GeneTree" id="ENSGT00940000155399"/>
<evidence type="ECO:0000313" key="8">
    <source>
        <dbReference type="Ensembl" id="ENSPLOP00000009424.1"/>
    </source>
</evidence>
<dbReference type="AlphaFoldDB" id="A0A8C8WUE2"/>
<feature type="repeat" description="Solcar" evidence="5">
    <location>
        <begin position="18"/>
        <end position="100"/>
    </location>
</feature>
<dbReference type="PROSITE" id="PS50920">
    <property type="entry name" value="SOLCAR"/>
    <property type="match status" value="2"/>
</dbReference>
<feature type="transmembrane region" description="Helical" evidence="7">
    <location>
        <begin position="20"/>
        <end position="41"/>
    </location>
</feature>
<comment type="subcellular location">
    <subcellularLocation>
        <location evidence="1">Membrane</location>
        <topology evidence="1">Multi-pass membrane protein</topology>
    </subcellularLocation>
</comment>
<dbReference type="SUPFAM" id="SSF103506">
    <property type="entry name" value="Mitochondrial carrier"/>
    <property type="match status" value="1"/>
</dbReference>
<dbReference type="Ensembl" id="ENSPLOT00000010446.1">
    <property type="protein sequence ID" value="ENSPLOP00000009424.1"/>
    <property type="gene ID" value="ENSPLOG00000006937.1"/>
</dbReference>
<keyword evidence="9" id="KW-1185">Reference proteome</keyword>
<keyword evidence="3 5" id="KW-0812">Transmembrane</keyword>
<keyword evidence="6" id="KW-0813">Transport</keyword>
<dbReference type="PANTHER" id="PTHR46314">
    <property type="entry name" value="SOLUTE CARRIER FAMILY 25 MEMBER 44"/>
    <property type="match status" value="1"/>
</dbReference>
<dbReference type="GO" id="GO:0015658">
    <property type="term" value="F:branched-chain amino acid transmembrane transporter activity"/>
    <property type="evidence" value="ECO:0007669"/>
    <property type="project" value="Ensembl"/>
</dbReference>
<feature type="repeat" description="Solcar" evidence="5">
    <location>
        <begin position="107"/>
        <end position="210"/>
    </location>
</feature>
<dbReference type="FunFam" id="1.50.40.10:FF:000033">
    <property type="entry name" value="Solute carrier family 25 member 44"/>
    <property type="match status" value="1"/>
</dbReference>
<dbReference type="InterPro" id="IPR023395">
    <property type="entry name" value="MCP_dom_sf"/>
</dbReference>
<dbReference type="GO" id="GO:0005739">
    <property type="term" value="C:mitochondrion"/>
    <property type="evidence" value="ECO:0007669"/>
    <property type="project" value="Ensembl"/>
</dbReference>
<sequence length="340" mass="38053">MEDKRNIQIIEWEHLDKKKFYVFGVAMTMMIRVSVYPFTLIRTRLQVQKGKSLYHGTFDAFIKILRADGVTGLYRGFLVNTFTLISGQCYVTTYELTRKFVADYSQSNTVKSLVAGGSASLVAQSITVPVDVVSQHLMMQRKGERMGRFQVRGSPEGRGVVAFGQTKDIIRQILRADGLRGFYRGYVASLLTYIPNSAVWWPFYHFYAEQISYLCPKECPHIVFQAVSGPLAAATASVLTNPMDVIRTRVQVRPASLPPVRRVTCAPQCSPDLSVSRPPSPASLVLVSQAPSLCLRLTMCSRQRSALKRLERSPHHVCPLARPRTCPRHASLAPPCLSSR</sequence>
<dbReference type="GO" id="GO:0016020">
    <property type="term" value="C:membrane"/>
    <property type="evidence" value="ECO:0007669"/>
    <property type="project" value="UniProtKB-SubCell"/>
</dbReference>
<dbReference type="Pfam" id="PF00153">
    <property type="entry name" value="Mito_carr"/>
    <property type="match status" value="3"/>
</dbReference>
<dbReference type="Gene3D" id="1.50.40.10">
    <property type="entry name" value="Mitochondrial carrier domain"/>
    <property type="match status" value="2"/>
</dbReference>
<proteinExistence type="inferred from homology"/>
<keyword evidence="7" id="KW-1133">Transmembrane helix</keyword>
<dbReference type="PANTHER" id="PTHR46314:SF2">
    <property type="entry name" value="SOLUTE CARRIER FAMILY 25 MEMBER 44"/>
    <property type="match status" value="1"/>
</dbReference>
<evidence type="ECO:0000256" key="7">
    <source>
        <dbReference type="SAM" id="Phobius"/>
    </source>
</evidence>
<dbReference type="InterPro" id="IPR018108">
    <property type="entry name" value="MCP_transmembrane"/>
</dbReference>
<reference evidence="8" key="2">
    <citation type="submission" date="2025-09" db="UniProtKB">
        <authorList>
            <consortium name="Ensembl"/>
        </authorList>
    </citation>
    <scope>IDENTIFICATION</scope>
</reference>
<evidence type="ECO:0000256" key="1">
    <source>
        <dbReference type="ARBA" id="ARBA00004141"/>
    </source>
</evidence>
<reference evidence="8" key="1">
    <citation type="submission" date="2025-08" db="UniProtKB">
        <authorList>
            <consortium name="Ensembl"/>
        </authorList>
    </citation>
    <scope>IDENTIFICATION</scope>
</reference>
<evidence type="ECO:0000256" key="4">
    <source>
        <dbReference type="ARBA" id="ARBA00023136"/>
    </source>
</evidence>
<dbReference type="GO" id="GO:0120161">
    <property type="term" value="P:regulation of cold-induced thermogenesis"/>
    <property type="evidence" value="ECO:0007669"/>
    <property type="project" value="Ensembl"/>
</dbReference>
<name>A0A8C8WUE2_PANLE</name>
<comment type="similarity">
    <text evidence="2 6">Belongs to the mitochondrial carrier (TC 2.A.29) family.</text>
</comment>
<protein>
    <submittedName>
        <fullName evidence="8">Solute carrier family 25 member 44</fullName>
    </submittedName>
</protein>
<dbReference type="InterPro" id="IPR042164">
    <property type="entry name" value="SLC25A44"/>
</dbReference>
<keyword evidence="4 5" id="KW-0472">Membrane</keyword>